<feature type="region of interest" description="Disordered" evidence="1">
    <location>
        <begin position="1"/>
        <end position="40"/>
    </location>
</feature>
<keyword evidence="4" id="KW-1185">Reference proteome</keyword>
<organism evidence="3 4">
    <name type="scientific">Actinoplanes utahensis</name>
    <dbReference type="NCBI Taxonomy" id="1869"/>
    <lineage>
        <taxon>Bacteria</taxon>
        <taxon>Bacillati</taxon>
        <taxon>Actinomycetota</taxon>
        <taxon>Actinomycetes</taxon>
        <taxon>Micromonosporales</taxon>
        <taxon>Micromonosporaceae</taxon>
        <taxon>Actinoplanes</taxon>
    </lineage>
</organism>
<dbReference type="STRING" id="1869.MB27_24855"/>
<evidence type="ECO:0000313" key="4">
    <source>
        <dbReference type="Proteomes" id="UP000054537"/>
    </source>
</evidence>
<keyword evidence="2" id="KW-1133">Transmembrane helix</keyword>
<dbReference type="EMBL" id="JRTT01000031">
    <property type="protein sequence ID" value="KHD75147.1"/>
    <property type="molecule type" value="Genomic_DNA"/>
</dbReference>
<dbReference type="Pfam" id="PF00805">
    <property type="entry name" value="Pentapeptide"/>
    <property type="match status" value="2"/>
</dbReference>
<keyword evidence="2" id="KW-0472">Membrane</keyword>
<dbReference type="SUPFAM" id="SSF141571">
    <property type="entry name" value="Pentapeptide repeat-like"/>
    <property type="match status" value="1"/>
</dbReference>
<dbReference type="Gene3D" id="2.160.20.80">
    <property type="entry name" value="E3 ubiquitin-protein ligase SopA"/>
    <property type="match status" value="1"/>
</dbReference>
<proteinExistence type="predicted"/>
<dbReference type="eggNOG" id="COG1357">
    <property type="taxonomic scope" value="Bacteria"/>
</dbReference>
<feature type="region of interest" description="Disordered" evidence="1">
    <location>
        <begin position="304"/>
        <end position="326"/>
    </location>
</feature>
<accession>A0A0A6X4V9</accession>
<dbReference type="AlphaFoldDB" id="A0A0A6X4V9"/>
<keyword evidence="2" id="KW-0812">Transmembrane</keyword>
<reference evidence="3 4" key="1">
    <citation type="submission" date="2014-10" db="EMBL/GenBank/DDBJ databases">
        <title>Draft genome sequence of Actinoplanes utahensis NRRL 12052.</title>
        <authorList>
            <person name="Velasco-Bucheli B."/>
            <person name="del Cerro C."/>
            <person name="Hormigo D."/>
            <person name="Garcia J.L."/>
            <person name="Acebal C."/>
            <person name="Arroyo M."/>
            <person name="de la Mata I."/>
        </authorList>
    </citation>
    <scope>NUCLEOTIDE SEQUENCE [LARGE SCALE GENOMIC DNA]</scope>
    <source>
        <strain evidence="3 4">NRRL 12052</strain>
    </source>
</reference>
<evidence type="ECO:0000256" key="2">
    <source>
        <dbReference type="SAM" id="Phobius"/>
    </source>
</evidence>
<dbReference type="InterPro" id="IPR051082">
    <property type="entry name" value="Pentapeptide-BTB/POZ_domain"/>
</dbReference>
<dbReference type="RefSeq" id="WP_043528138.1">
    <property type="nucleotide sequence ID" value="NZ_BAABKU010000028.1"/>
</dbReference>
<comment type="caution">
    <text evidence="3">The sequence shown here is derived from an EMBL/GenBank/DDBJ whole genome shotgun (WGS) entry which is preliminary data.</text>
</comment>
<dbReference type="InterPro" id="IPR001646">
    <property type="entry name" value="5peptide_repeat"/>
</dbReference>
<dbReference type="PANTHER" id="PTHR14136:SF17">
    <property type="entry name" value="BTB_POZ DOMAIN-CONTAINING PROTEIN KCTD9"/>
    <property type="match status" value="1"/>
</dbReference>
<evidence type="ECO:0000256" key="1">
    <source>
        <dbReference type="SAM" id="MobiDB-lite"/>
    </source>
</evidence>
<gene>
    <name evidence="3" type="ORF">MB27_24855</name>
</gene>
<dbReference type="Proteomes" id="UP000054537">
    <property type="component" value="Unassembled WGS sequence"/>
</dbReference>
<evidence type="ECO:0008006" key="5">
    <source>
        <dbReference type="Google" id="ProtNLM"/>
    </source>
</evidence>
<feature type="transmembrane region" description="Helical" evidence="2">
    <location>
        <begin position="47"/>
        <end position="67"/>
    </location>
</feature>
<sequence length="326" mass="35188">MNPAGSPRDASRRRLRALGSRSPRLAPRRGTDGRAGPGGRKSLLPGISSAITALAAVFAILISWLTFRINRDGQITARYTSAVEQLGNREMITRVGAFYSLGRIALESDHDRPVIIDMLVDYVQDKAGMKHGSPEQCHDRPDTSLDVIAALRVLLIRIERTPDDHRLNLRRVCLRGIQLPGADLTCVRLDNAVVEYSNFAKATLVDASLQHTRFGRTILDGAVLDRADAFDADFSNINHHSMNTLVGATLRGTNLMQARFVGADLTGADLTAARLTGADLESAELGGARLDTYLADAYRLPPGVDRTDARASAPPSPPAASSGCRE</sequence>
<dbReference type="PANTHER" id="PTHR14136">
    <property type="entry name" value="BTB_POZ DOMAIN-CONTAINING PROTEIN KCTD9"/>
    <property type="match status" value="1"/>
</dbReference>
<dbReference type="OrthoDB" id="8440251at2"/>
<name>A0A0A6X4V9_ACTUT</name>
<evidence type="ECO:0000313" key="3">
    <source>
        <dbReference type="EMBL" id="KHD75147.1"/>
    </source>
</evidence>
<protein>
    <recommendedName>
        <fullName evidence="5">Pentapeptide repeat-containing protein</fullName>
    </recommendedName>
</protein>